<gene>
    <name evidence="1" type="ORF">LBBP_01792</name>
</gene>
<dbReference type="PATRIC" id="fig|280505.15.peg.1756"/>
<reference evidence="1 2" key="1">
    <citation type="journal article" date="2015" name="PLoS Negl. Trop. Dis.">
        <title>Distribution of Plasmids in Distinct Leptospira Pathogenic Species.</title>
        <authorList>
            <person name="Wang Y."/>
            <person name="Zhuang X."/>
            <person name="Zhong Y."/>
            <person name="Zhang C."/>
            <person name="Zhang Y."/>
            <person name="Zeng L."/>
            <person name="Zhu Y."/>
            <person name="He P."/>
            <person name="Dong K."/>
            <person name="Pal U."/>
            <person name="Guo X."/>
            <person name="Qin J."/>
        </authorList>
    </citation>
    <scope>NUCLEOTIDE SEQUENCE [LARGE SCALE GENOMIC DNA]</scope>
    <source>
        <strain evidence="1 2">56604</strain>
    </source>
</reference>
<sequence length="39" mass="4595">MDSVKISFNRYANLNIVLPHWFLYVAARIQSVCKRIKSL</sequence>
<proteinExistence type="predicted"/>
<accession>A0A0S2IQZ6</accession>
<dbReference type="Proteomes" id="UP000058857">
    <property type="component" value="Chromosome 1"/>
</dbReference>
<organism evidence="1">
    <name type="scientific">Leptospira borgpetersenii serovar Ballum</name>
    <dbReference type="NCBI Taxonomy" id="280505"/>
    <lineage>
        <taxon>Bacteria</taxon>
        <taxon>Pseudomonadati</taxon>
        <taxon>Spirochaetota</taxon>
        <taxon>Spirochaetia</taxon>
        <taxon>Leptospirales</taxon>
        <taxon>Leptospiraceae</taxon>
        <taxon>Leptospira</taxon>
    </lineage>
</organism>
<dbReference type="AlphaFoldDB" id="A0A0S2IQZ6"/>
<dbReference type="EMBL" id="CP012029">
    <property type="protein sequence ID" value="ALO26075.1"/>
    <property type="molecule type" value="Genomic_DNA"/>
</dbReference>
<evidence type="ECO:0000313" key="2">
    <source>
        <dbReference type="Proteomes" id="UP000058857"/>
    </source>
</evidence>
<protein>
    <submittedName>
        <fullName evidence="1">Uncharacterized protein</fullName>
    </submittedName>
</protein>
<name>A0A0S2IQZ6_LEPBO</name>
<evidence type="ECO:0000313" key="1">
    <source>
        <dbReference type="EMBL" id="ALO26075.1"/>
    </source>
</evidence>